<feature type="transmembrane region" description="Helical" evidence="17">
    <location>
        <begin position="32"/>
        <end position="53"/>
    </location>
</feature>
<evidence type="ECO:0000256" key="17">
    <source>
        <dbReference type="SAM" id="Phobius"/>
    </source>
</evidence>
<dbReference type="InterPro" id="IPR029035">
    <property type="entry name" value="DHS-like_NAD/FAD-binding_dom"/>
</dbReference>
<dbReference type="GO" id="GO:0050661">
    <property type="term" value="F:NADP binding"/>
    <property type="evidence" value="ECO:0007669"/>
    <property type="project" value="InterPro"/>
</dbReference>
<evidence type="ECO:0000256" key="4">
    <source>
        <dbReference type="ARBA" id="ARBA00011870"/>
    </source>
</evidence>
<dbReference type="SUPFAM" id="SSF52467">
    <property type="entry name" value="DHS-like NAD/FAD-binding domain"/>
    <property type="match status" value="1"/>
</dbReference>
<feature type="transmembrane region" description="Helical" evidence="17">
    <location>
        <begin position="274"/>
        <end position="293"/>
    </location>
</feature>
<comment type="subunit">
    <text evidence="4">Heterodimer of an alpha and a beta chain.</text>
</comment>
<keyword evidence="9 17" id="KW-0812">Transmembrane</keyword>
<feature type="transmembrane region" description="Helical" evidence="17">
    <location>
        <begin position="199"/>
        <end position="217"/>
    </location>
</feature>
<keyword evidence="10 16" id="KW-0521">NADP</keyword>
<evidence type="ECO:0000256" key="9">
    <source>
        <dbReference type="ARBA" id="ARBA00022692"/>
    </source>
</evidence>
<dbReference type="AlphaFoldDB" id="A0A2U2N6Z4"/>
<proteinExistence type="inferred from homology"/>
<feature type="transmembrane region" description="Helical" evidence="17">
    <location>
        <begin position="89"/>
        <end position="109"/>
    </location>
</feature>
<dbReference type="Proteomes" id="UP000245474">
    <property type="component" value="Unassembled WGS sequence"/>
</dbReference>
<dbReference type="PIRSF" id="PIRSF000204">
    <property type="entry name" value="PNTB"/>
    <property type="match status" value="1"/>
</dbReference>
<dbReference type="Gene3D" id="3.40.50.1220">
    <property type="entry name" value="TPP-binding domain"/>
    <property type="match status" value="1"/>
</dbReference>
<dbReference type="EC" id="7.1.1.1" evidence="5 16"/>
<gene>
    <name evidence="19" type="ORF">DEM34_03390</name>
</gene>
<protein>
    <recommendedName>
        <fullName evidence="6 16">NAD(P) transhydrogenase subunit beta</fullName>
        <ecNumber evidence="5 16">7.1.1.1</ecNumber>
    </recommendedName>
    <alternativeName>
        <fullName evidence="16">Nicotinamide nucleotide transhydrogenase subunit beta</fullName>
    </alternativeName>
</protein>
<keyword evidence="12 17" id="KW-1133">Transmembrane helix</keyword>
<feature type="transmembrane region" description="Helical" evidence="17">
    <location>
        <begin position="159"/>
        <end position="179"/>
    </location>
</feature>
<evidence type="ECO:0000256" key="15">
    <source>
        <dbReference type="ARBA" id="ARBA00048202"/>
    </source>
</evidence>
<keyword evidence="8 16" id="KW-0997">Cell inner membrane</keyword>
<feature type="transmembrane region" description="Helical" evidence="17">
    <location>
        <begin position="6"/>
        <end position="23"/>
    </location>
</feature>
<evidence type="ECO:0000256" key="8">
    <source>
        <dbReference type="ARBA" id="ARBA00022519"/>
    </source>
</evidence>
<dbReference type="GO" id="GO:0008750">
    <property type="term" value="F:proton-translocating NAD(P)+ transhydrogenase activity"/>
    <property type="evidence" value="ECO:0007669"/>
    <property type="project" value="UniProtKB-EC"/>
</dbReference>
<dbReference type="EMBL" id="QFFI01000004">
    <property type="protein sequence ID" value="PWG64852.1"/>
    <property type="molecule type" value="Genomic_DNA"/>
</dbReference>
<keyword evidence="13 16" id="KW-0520">NAD</keyword>
<keyword evidence="14 16" id="KW-0472">Membrane</keyword>
<evidence type="ECO:0000256" key="6">
    <source>
        <dbReference type="ARBA" id="ARBA00014581"/>
    </source>
</evidence>
<dbReference type="OrthoDB" id="9763786at2"/>
<evidence type="ECO:0000313" key="20">
    <source>
        <dbReference type="Proteomes" id="UP000245474"/>
    </source>
</evidence>
<name>A0A2U2N6Z4_9GAMM</name>
<comment type="function">
    <text evidence="1 16">The transhydrogenation between NADH and NADP is coupled to respiration and ATP hydrolysis and functions as a proton pump across the membrane.</text>
</comment>
<evidence type="ECO:0000256" key="7">
    <source>
        <dbReference type="ARBA" id="ARBA00022475"/>
    </source>
</evidence>
<dbReference type="GO" id="GO:0005886">
    <property type="term" value="C:plasma membrane"/>
    <property type="evidence" value="ECO:0007669"/>
    <property type="project" value="UniProtKB-SubCell"/>
</dbReference>
<comment type="catalytic activity">
    <reaction evidence="15 16">
        <text>NAD(+) + NADPH + H(+)(in) = NADH + NADP(+) + H(+)(out)</text>
        <dbReference type="Rhea" id="RHEA:47992"/>
        <dbReference type="ChEBI" id="CHEBI:15378"/>
        <dbReference type="ChEBI" id="CHEBI:57540"/>
        <dbReference type="ChEBI" id="CHEBI:57783"/>
        <dbReference type="ChEBI" id="CHEBI:57945"/>
        <dbReference type="ChEBI" id="CHEBI:58349"/>
        <dbReference type="EC" id="7.1.1.1"/>
    </reaction>
</comment>
<evidence type="ECO:0000256" key="1">
    <source>
        <dbReference type="ARBA" id="ARBA00003943"/>
    </source>
</evidence>
<feature type="transmembrane region" description="Helical" evidence="17">
    <location>
        <begin position="59"/>
        <end position="77"/>
    </location>
</feature>
<keyword evidence="11 16" id="KW-1278">Translocase</keyword>
<dbReference type="InterPro" id="IPR012136">
    <property type="entry name" value="NADH_DH_b"/>
</dbReference>
<dbReference type="PANTHER" id="PTHR44758:SF1">
    <property type="entry name" value="NAD(P) TRANSHYDROGENASE SUBUNIT BETA"/>
    <property type="match status" value="1"/>
</dbReference>
<accession>A0A2U2N6Z4</accession>
<reference evidence="19 20" key="1">
    <citation type="submission" date="2018-05" db="EMBL/GenBank/DDBJ databases">
        <title>Spiribacter halobius sp. nov., a moderately halophilic bacterium isolated from marine solar saltern.</title>
        <authorList>
            <person name="Zheng W.-S."/>
            <person name="Lu D.-C."/>
            <person name="Du Z.-J."/>
        </authorList>
    </citation>
    <scope>NUCLEOTIDE SEQUENCE [LARGE SCALE GENOMIC DNA]</scope>
    <source>
        <strain evidence="19 20">E85</strain>
    </source>
</reference>
<dbReference type="RefSeq" id="WP_109676268.1">
    <property type="nucleotide sequence ID" value="NZ_CP086615.1"/>
</dbReference>
<evidence type="ECO:0000256" key="16">
    <source>
        <dbReference type="PIRNR" id="PIRNR000204"/>
    </source>
</evidence>
<comment type="caution">
    <text evidence="19">The sequence shown here is derived from an EMBL/GenBank/DDBJ whole genome shotgun (WGS) entry which is preliminary data.</text>
</comment>
<evidence type="ECO:0000256" key="3">
    <source>
        <dbReference type="ARBA" id="ARBA00007919"/>
    </source>
</evidence>
<sequence>MNFIVQTSYLLAAVLFILGLKAMSSPKTARRGIVWAGVGMVLATLVTFVHPAVHGVTNYTLIIIAIAVSGVLAWWSGRRVAMTGMPQMVALYNGMGGGAAAAIAAVEMLRALRTLPEDLQTQAQALAESAGLSLAAAEAALLAEGAEPASIATALGGDVAILGILGALIGTVAFSGSLVAWAKLDGRMQRNRLVPGQQFVNVAVFALAVLFGVMTYFTDSLAVVVAFFAFGLLFGVFMAVPIGGADMPVVISLFNALTGLAVGFEGYVLGNPAMIIAGTVVGAAGTLLTQLMAKAMNRSLANVLFSGFGAAPQSSAEGPEGEMKDVSPEDAGYMLAYAERVVIVPGYGMAVAQAQHKIWELVELLQDKGVEVKFAIHPVAGRMPGHMNVLLAEAGVPYDMIFDMEDINEEFATTDVAVVIGANDVVNPAAEEEPDSPIYGMPILKVKDAENVLVIKRGRGAGFSGVENKLFFADNTRMVFGDGQKVAAGMVQAVKNL</sequence>
<feature type="domain" description="NADP transhydrogenase beta-like" evidence="18">
    <location>
        <begin position="6"/>
        <end position="492"/>
    </location>
</feature>
<comment type="similarity">
    <text evidence="3 16">Belongs to the PNT beta subunit family.</text>
</comment>
<feature type="transmembrane region" description="Helical" evidence="17">
    <location>
        <begin position="223"/>
        <end position="242"/>
    </location>
</feature>
<evidence type="ECO:0000256" key="10">
    <source>
        <dbReference type="ARBA" id="ARBA00022857"/>
    </source>
</evidence>
<evidence type="ECO:0000256" key="13">
    <source>
        <dbReference type="ARBA" id="ARBA00023027"/>
    </source>
</evidence>
<evidence type="ECO:0000256" key="2">
    <source>
        <dbReference type="ARBA" id="ARBA00004429"/>
    </source>
</evidence>
<evidence type="ECO:0000256" key="14">
    <source>
        <dbReference type="ARBA" id="ARBA00023136"/>
    </source>
</evidence>
<dbReference type="InterPro" id="IPR034300">
    <property type="entry name" value="PNTB-like"/>
</dbReference>
<evidence type="ECO:0000256" key="12">
    <source>
        <dbReference type="ARBA" id="ARBA00022989"/>
    </source>
</evidence>
<evidence type="ECO:0000259" key="18">
    <source>
        <dbReference type="Pfam" id="PF02233"/>
    </source>
</evidence>
<keyword evidence="7 16" id="KW-1003">Cell membrane</keyword>
<keyword evidence="20" id="KW-1185">Reference proteome</keyword>
<evidence type="ECO:0000313" key="19">
    <source>
        <dbReference type="EMBL" id="PWG64852.1"/>
    </source>
</evidence>
<organism evidence="19 20">
    <name type="scientific">Sediminicurvatus halobius</name>
    <dbReference type="NCBI Taxonomy" id="2182432"/>
    <lineage>
        <taxon>Bacteria</taxon>
        <taxon>Pseudomonadati</taxon>
        <taxon>Pseudomonadota</taxon>
        <taxon>Gammaproteobacteria</taxon>
        <taxon>Chromatiales</taxon>
        <taxon>Ectothiorhodospiraceae</taxon>
        <taxon>Sediminicurvatus</taxon>
    </lineage>
</organism>
<evidence type="ECO:0000256" key="5">
    <source>
        <dbReference type="ARBA" id="ARBA00012943"/>
    </source>
</evidence>
<evidence type="ECO:0000256" key="11">
    <source>
        <dbReference type="ARBA" id="ARBA00022967"/>
    </source>
</evidence>
<comment type="subcellular location">
    <subcellularLocation>
        <location evidence="2">Cell inner membrane</location>
        <topology evidence="2">Multi-pass membrane protein</topology>
    </subcellularLocation>
</comment>
<dbReference type="PANTHER" id="PTHR44758">
    <property type="entry name" value="NAD(P) TRANSHYDROGENASE SUBUNIT BETA"/>
    <property type="match status" value="1"/>
</dbReference>
<dbReference type="Pfam" id="PF02233">
    <property type="entry name" value="PNTB"/>
    <property type="match status" value="1"/>
</dbReference>